<dbReference type="AlphaFoldDB" id="A0A8H6WXR6"/>
<comment type="similarity">
    <text evidence="2">Belongs to the cytochrome P450 family.</text>
</comment>
<dbReference type="Proteomes" id="UP000620124">
    <property type="component" value="Unassembled WGS sequence"/>
</dbReference>
<gene>
    <name evidence="8" type="ORF">MVEN_02494200</name>
</gene>
<dbReference type="SUPFAM" id="SSF48264">
    <property type="entry name" value="Cytochrome P450"/>
    <property type="match status" value="1"/>
</dbReference>
<evidence type="ECO:0000256" key="6">
    <source>
        <dbReference type="ARBA" id="ARBA00023004"/>
    </source>
</evidence>
<dbReference type="OrthoDB" id="1470350at2759"/>
<dbReference type="GO" id="GO:0005506">
    <property type="term" value="F:iron ion binding"/>
    <property type="evidence" value="ECO:0007669"/>
    <property type="project" value="InterPro"/>
</dbReference>
<evidence type="ECO:0000313" key="8">
    <source>
        <dbReference type="EMBL" id="KAF7330545.1"/>
    </source>
</evidence>
<accession>A0A8H6WXR6</accession>
<keyword evidence="4" id="KW-0479">Metal-binding</keyword>
<name>A0A8H6WXR6_9AGAR</name>
<keyword evidence="7 8" id="KW-0503">Monooxygenase</keyword>
<dbReference type="GO" id="GO:0016705">
    <property type="term" value="F:oxidoreductase activity, acting on paired donors, with incorporation or reduction of molecular oxygen"/>
    <property type="evidence" value="ECO:0007669"/>
    <property type="project" value="InterPro"/>
</dbReference>
<dbReference type="PANTHER" id="PTHR24287:SF1">
    <property type="entry name" value="P450, PUTATIVE (EUROFUNG)-RELATED"/>
    <property type="match status" value="1"/>
</dbReference>
<dbReference type="InterPro" id="IPR002401">
    <property type="entry name" value="Cyt_P450_E_grp-I"/>
</dbReference>
<evidence type="ECO:0000256" key="2">
    <source>
        <dbReference type="ARBA" id="ARBA00010617"/>
    </source>
</evidence>
<organism evidence="8 9">
    <name type="scientific">Mycena venus</name>
    <dbReference type="NCBI Taxonomy" id="2733690"/>
    <lineage>
        <taxon>Eukaryota</taxon>
        <taxon>Fungi</taxon>
        <taxon>Dikarya</taxon>
        <taxon>Basidiomycota</taxon>
        <taxon>Agaricomycotina</taxon>
        <taxon>Agaricomycetes</taxon>
        <taxon>Agaricomycetidae</taxon>
        <taxon>Agaricales</taxon>
        <taxon>Marasmiineae</taxon>
        <taxon>Mycenaceae</taxon>
        <taxon>Mycena</taxon>
    </lineage>
</organism>
<dbReference type="PANTHER" id="PTHR24287">
    <property type="entry name" value="P450, PUTATIVE (EUROFUNG)-RELATED"/>
    <property type="match status" value="1"/>
</dbReference>
<keyword evidence="3" id="KW-0349">Heme</keyword>
<evidence type="ECO:0000256" key="7">
    <source>
        <dbReference type="ARBA" id="ARBA00023033"/>
    </source>
</evidence>
<dbReference type="Gene3D" id="1.10.630.10">
    <property type="entry name" value="Cytochrome P450"/>
    <property type="match status" value="1"/>
</dbReference>
<keyword evidence="5" id="KW-0560">Oxidoreductase</keyword>
<protein>
    <submittedName>
        <fullName evidence="8">Cytochrome P450 monooxygenase</fullName>
    </submittedName>
</protein>
<dbReference type="InterPro" id="IPR001128">
    <property type="entry name" value="Cyt_P450"/>
</dbReference>
<proteinExistence type="inferred from homology"/>
<dbReference type="PRINTS" id="PR00463">
    <property type="entry name" value="EP450I"/>
</dbReference>
<evidence type="ECO:0000313" key="9">
    <source>
        <dbReference type="Proteomes" id="UP000620124"/>
    </source>
</evidence>
<dbReference type="InterPro" id="IPR036396">
    <property type="entry name" value="Cyt_P450_sf"/>
</dbReference>
<comment type="cofactor">
    <cofactor evidence="1">
        <name>heme</name>
        <dbReference type="ChEBI" id="CHEBI:30413"/>
    </cofactor>
</comment>
<reference evidence="8" key="1">
    <citation type="submission" date="2020-05" db="EMBL/GenBank/DDBJ databases">
        <title>Mycena genomes resolve the evolution of fungal bioluminescence.</title>
        <authorList>
            <person name="Tsai I.J."/>
        </authorList>
    </citation>
    <scope>NUCLEOTIDE SEQUENCE</scope>
    <source>
        <strain evidence="8">CCC161011</strain>
    </source>
</reference>
<comment type="caution">
    <text evidence="8">The sequence shown here is derived from an EMBL/GenBank/DDBJ whole genome shotgun (WGS) entry which is preliminary data.</text>
</comment>
<dbReference type="GO" id="GO:0004497">
    <property type="term" value="F:monooxygenase activity"/>
    <property type="evidence" value="ECO:0007669"/>
    <property type="project" value="UniProtKB-KW"/>
</dbReference>
<keyword evidence="6" id="KW-0408">Iron</keyword>
<keyword evidence="9" id="KW-1185">Reference proteome</keyword>
<dbReference type="GO" id="GO:0020037">
    <property type="term" value="F:heme binding"/>
    <property type="evidence" value="ECO:0007669"/>
    <property type="project" value="InterPro"/>
</dbReference>
<sequence>MIRRYGRTFNMRILGENRIVTSDPAHIQRMFATDFEGWEKGDKFRWQMSALGLGVFMADADLWKFHRQMTRPFFSRDRISNLEIFSRHCENALSVLKSAEGVAIDYQDIAFRFTLDSAAEFLLGVRVHSLRDDETAQSFGPAISSLQHQLAQRSRTAPLWPLFELKGDKTRKNLEVIRGFVQPIIKAALEKKEINQGSSAESETLLDELVGQTTDPKLIMDQTMNILFAARDTTAATIVFLTYALATHPAFLTRLRAEILTQLGEIRIPTFEDIKQMKLLRAAINETLRLFPPVPGNVRSAVKATTLPPNTPGGKPYYIPKGAKVPFSIMTMHKSKEYWGEDADMWDPDRFLDELLAHAFAWANRQVYFILKSGRHILIFVVQFAYQEISFFIIRILQSFESIELAPDAQPPESLPPASWANGSGRKKFEKIRPKSDLTMSVQGGLWLRLKSRV</sequence>
<dbReference type="InterPro" id="IPR047146">
    <property type="entry name" value="Cyt_P450_E_CYP52_fungi"/>
</dbReference>
<dbReference type="Pfam" id="PF00067">
    <property type="entry name" value="p450"/>
    <property type="match status" value="1"/>
</dbReference>
<evidence type="ECO:0000256" key="3">
    <source>
        <dbReference type="ARBA" id="ARBA00022617"/>
    </source>
</evidence>
<evidence type="ECO:0000256" key="4">
    <source>
        <dbReference type="ARBA" id="ARBA00022723"/>
    </source>
</evidence>
<dbReference type="EMBL" id="JACAZI010000033">
    <property type="protein sequence ID" value="KAF7330545.1"/>
    <property type="molecule type" value="Genomic_DNA"/>
</dbReference>
<evidence type="ECO:0000256" key="1">
    <source>
        <dbReference type="ARBA" id="ARBA00001971"/>
    </source>
</evidence>
<evidence type="ECO:0000256" key="5">
    <source>
        <dbReference type="ARBA" id="ARBA00023002"/>
    </source>
</evidence>